<reference evidence="4" key="2">
    <citation type="submission" date="2015-06" db="UniProtKB">
        <authorList>
            <consortium name="EnsemblMetazoa"/>
        </authorList>
    </citation>
    <scope>IDENTIFICATION</scope>
</reference>
<feature type="binding site" evidence="2">
    <location>
        <position position="89"/>
    </location>
    <ligand>
        <name>Mg(2+)</name>
        <dbReference type="ChEBI" id="CHEBI:18420"/>
    </ligand>
</feature>
<dbReference type="PANTHER" id="PTHR11596:SF91">
    <property type="entry name" value="ALKALINE PHOSPHATASE-RELATED"/>
    <property type="match status" value="1"/>
</dbReference>
<reference evidence="5" key="1">
    <citation type="submission" date="2013-02" db="EMBL/GenBank/DDBJ databases">
        <authorList>
            <person name="Hughes D."/>
        </authorList>
    </citation>
    <scope>NUCLEOTIDE SEQUENCE</scope>
    <source>
        <strain>Durham</strain>
        <strain evidence="5">NC isolate 2 -- Noor lab</strain>
    </source>
</reference>
<evidence type="ECO:0000256" key="3">
    <source>
        <dbReference type="SAM" id="SignalP"/>
    </source>
</evidence>
<name>T1GFR9_MEGSC</name>
<dbReference type="EC" id="3.1.3.1" evidence="1"/>
<evidence type="ECO:0000313" key="5">
    <source>
        <dbReference type="Proteomes" id="UP000015102"/>
    </source>
</evidence>
<keyword evidence="2" id="KW-0479">Metal-binding</keyword>
<evidence type="ECO:0000256" key="1">
    <source>
        <dbReference type="ARBA" id="ARBA00012647"/>
    </source>
</evidence>
<dbReference type="EMBL" id="CAQQ02039026">
    <property type="status" value="NOT_ANNOTATED_CDS"/>
    <property type="molecule type" value="Genomic_DNA"/>
</dbReference>
<dbReference type="AlphaFoldDB" id="T1GFR9"/>
<keyword evidence="2" id="KW-0460">Magnesium</keyword>
<feature type="signal peptide" evidence="3">
    <location>
        <begin position="1"/>
        <end position="19"/>
    </location>
</feature>
<evidence type="ECO:0000313" key="4">
    <source>
        <dbReference type="EnsemblMetazoa" id="MESCA002218-PA"/>
    </source>
</evidence>
<keyword evidence="5" id="KW-1185">Reference proteome</keyword>
<dbReference type="STRING" id="36166.T1GFR9"/>
<dbReference type="InterPro" id="IPR001952">
    <property type="entry name" value="Alkaline_phosphatase"/>
</dbReference>
<dbReference type="GO" id="GO:0004035">
    <property type="term" value="F:alkaline phosphatase activity"/>
    <property type="evidence" value="ECO:0007669"/>
    <property type="project" value="UniProtKB-EC"/>
</dbReference>
<dbReference type="HOGENOM" id="CLU_2032411_0_0_1"/>
<dbReference type="Proteomes" id="UP000015102">
    <property type="component" value="Unassembled WGS sequence"/>
</dbReference>
<dbReference type="EMBL" id="CAQQ02039027">
    <property type="status" value="NOT_ANNOTATED_CDS"/>
    <property type="molecule type" value="Genomic_DNA"/>
</dbReference>
<dbReference type="InterPro" id="IPR017850">
    <property type="entry name" value="Alkaline_phosphatase_core_sf"/>
</dbReference>
<dbReference type="Pfam" id="PF00245">
    <property type="entry name" value="Alk_phosphatase"/>
    <property type="match status" value="1"/>
</dbReference>
<sequence length="122" mass="13795">MKVFLFIIAALAVISPLFASESDHKMHPLFSFKKRLQKRAMPLIAFNPANTEESGDYWRSVGQELLKQQLKKNTINTNKAKKVIMFLGDGMSIPTLAAGRVYMGGEEKQFSFEKFDYSGLSK</sequence>
<protein>
    <recommendedName>
        <fullName evidence="1">alkaline phosphatase</fullName>
        <ecNumber evidence="1">3.1.3.1</ecNumber>
    </recommendedName>
</protein>
<proteinExistence type="predicted"/>
<dbReference type="PANTHER" id="PTHR11596">
    <property type="entry name" value="ALKALINE PHOSPHATASE"/>
    <property type="match status" value="1"/>
</dbReference>
<comment type="cofactor">
    <cofactor evidence="2">
        <name>Zn(2+)</name>
        <dbReference type="ChEBI" id="CHEBI:29105"/>
    </cofactor>
    <text evidence="2">Binds 2 Zn(2+) ions.</text>
</comment>
<organism evidence="4 5">
    <name type="scientific">Megaselia scalaris</name>
    <name type="common">Humpbacked fly</name>
    <name type="synonym">Phora scalaris</name>
    <dbReference type="NCBI Taxonomy" id="36166"/>
    <lineage>
        <taxon>Eukaryota</taxon>
        <taxon>Metazoa</taxon>
        <taxon>Ecdysozoa</taxon>
        <taxon>Arthropoda</taxon>
        <taxon>Hexapoda</taxon>
        <taxon>Insecta</taxon>
        <taxon>Pterygota</taxon>
        <taxon>Neoptera</taxon>
        <taxon>Endopterygota</taxon>
        <taxon>Diptera</taxon>
        <taxon>Brachycera</taxon>
        <taxon>Muscomorpha</taxon>
        <taxon>Platypezoidea</taxon>
        <taxon>Phoridae</taxon>
        <taxon>Megaseliini</taxon>
        <taxon>Megaselia</taxon>
    </lineage>
</organism>
<keyword evidence="2" id="KW-0862">Zinc</keyword>
<accession>T1GFR9</accession>
<comment type="cofactor">
    <cofactor evidence="2">
        <name>Mg(2+)</name>
        <dbReference type="ChEBI" id="CHEBI:18420"/>
    </cofactor>
    <text evidence="2">Binds 1 Mg(2+) ion.</text>
</comment>
<dbReference type="SUPFAM" id="SSF53649">
    <property type="entry name" value="Alkaline phosphatase-like"/>
    <property type="match status" value="1"/>
</dbReference>
<evidence type="ECO:0000256" key="2">
    <source>
        <dbReference type="PIRSR" id="PIRSR601952-2"/>
    </source>
</evidence>
<feature type="binding site" evidence="2">
    <location>
        <position position="89"/>
    </location>
    <ligand>
        <name>Zn(2+)</name>
        <dbReference type="ChEBI" id="CHEBI:29105"/>
        <label>2</label>
    </ligand>
</feature>
<dbReference type="GO" id="GO:0046872">
    <property type="term" value="F:metal ion binding"/>
    <property type="evidence" value="ECO:0007669"/>
    <property type="project" value="UniProtKB-KW"/>
</dbReference>
<keyword evidence="3" id="KW-0732">Signal</keyword>
<dbReference type="Gene3D" id="3.40.720.10">
    <property type="entry name" value="Alkaline Phosphatase, subunit A"/>
    <property type="match status" value="1"/>
</dbReference>
<feature type="chain" id="PRO_5004588249" description="alkaline phosphatase" evidence="3">
    <location>
        <begin position="20"/>
        <end position="122"/>
    </location>
</feature>
<dbReference type="EnsemblMetazoa" id="MESCA002218-RA">
    <property type="protein sequence ID" value="MESCA002218-PA"/>
    <property type="gene ID" value="MESCA002218"/>
</dbReference>